<organism evidence="2 3">
    <name type="scientific">Nannochloropsis gaditana</name>
    <dbReference type="NCBI Taxonomy" id="72520"/>
    <lineage>
        <taxon>Eukaryota</taxon>
        <taxon>Sar</taxon>
        <taxon>Stramenopiles</taxon>
        <taxon>Ochrophyta</taxon>
        <taxon>Eustigmatophyceae</taxon>
        <taxon>Eustigmatales</taxon>
        <taxon>Monodopsidaceae</taxon>
        <taxon>Nannochloropsis</taxon>
    </lineage>
</organism>
<name>W7TNE1_9STRA</name>
<evidence type="ECO:0000256" key="1">
    <source>
        <dbReference type="SAM" id="Phobius"/>
    </source>
</evidence>
<protein>
    <submittedName>
        <fullName evidence="2">Uncharacterized protein</fullName>
    </submittedName>
</protein>
<dbReference type="Proteomes" id="UP000019335">
    <property type="component" value="Unassembled WGS sequence"/>
</dbReference>
<feature type="transmembrane region" description="Helical" evidence="1">
    <location>
        <begin position="30"/>
        <end position="49"/>
    </location>
</feature>
<evidence type="ECO:0000313" key="3">
    <source>
        <dbReference type="Proteomes" id="UP000019335"/>
    </source>
</evidence>
<evidence type="ECO:0000313" key="2">
    <source>
        <dbReference type="EMBL" id="EWM22244.1"/>
    </source>
</evidence>
<reference evidence="2 3" key="1">
    <citation type="journal article" date="2014" name="Mol. Plant">
        <title>Chromosome Scale Genome Assembly and Transcriptome Profiling of Nannochloropsis gaditana in Nitrogen Depletion.</title>
        <authorList>
            <person name="Corteggiani Carpinelli E."/>
            <person name="Telatin A."/>
            <person name="Vitulo N."/>
            <person name="Forcato C."/>
            <person name="D'Angelo M."/>
            <person name="Schiavon R."/>
            <person name="Vezzi A."/>
            <person name="Giacometti G.M."/>
            <person name="Morosinotto T."/>
            <person name="Valle G."/>
        </authorList>
    </citation>
    <scope>NUCLEOTIDE SEQUENCE [LARGE SCALE GENOMIC DNA]</scope>
    <source>
        <strain evidence="2 3">B-31</strain>
    </source>
</reference>
<proteinExistence type="predicted"/>
<keyword evidence="1" id="KW-1133">Transmembrane helix</keyword>
<sequence>MCSFWCLHCPDRFLPQENSRLTHDVLSSNIFLVLPSFAYLSPAVGFILTDKFPRCFPKKAQHIQLLNEKHIEK</sequence>
<keyword evidence="1" id="KW-0812">Transmembrane</keyword>
<gene>
    <name evidence="2" type="ORF">Naga_100195g5</name>
</gene>
<keyword evidence="1" id="KW-0472">Membrane</keyword>
<accession>W7TNE1</accession>
<comment type="caution">
    <text evidence="2">The sequence shown here is derived from an EMBL/GenBank/DDBJ whole genome shotgun (WGS) entry which is preliminary data.</text>
</comment>
<dbReference type="EMBL" id="AZIL01002239">
    <property type="protein sequence ID" value="EWM22244.1"/>
    <property type="molecule type" value="Genomic_DNA"/>
</dbReference>
<dbReference type="AlphaFoldDB" id="W7TNE1"/>
<keyword evidence="3" id="KW-1185">Reference proteome</keyword>